<evidence type="ECO:0000256" key="1">
    <source>
        <dbReference type="SAM" id="MobiDB-lite"/>
    </source>
</evidence>
<gene>
    <name evidence="2" type="ORF">JBS370_LOCUS23193</name>
</gene>
<proteinExistence type="predicted"/>
<evidence type="ECO:0000313" key="2">
    <source>
        <dbReference type="EMBL" id="CAF3944682.1"/>
    </source>
</evidence>
<protein>
    <submittedName>
        <fullName evidence="2">Uncharacterized protein</fullName>
    </submittedName>
</protein>
<comment type="caution">
    <text evidence="2">The sequence shown here is derived from an EMBL/GenBank/DDBJ whole genome shotgun (WGS) entry which is preliminary data.</text>
</comment>
<sequence length="53" mass="5971">MVHGENETFDDTGSMTSEPDWDTIDQAQVINDVRLAFESSDVELTTDDDDSLY</sequence>
<feature type="non-terminal residue" evidence="2">
    <location>
        <position position="1"/>
    </location>
</feature>
<dbReference type="AlphaFoldDB" id="A0A819KFH6"/>
<dbReference type="EMBL" id="CAJOBD010003381">
    <property type="protein sequence ID" value="CAF3944682.1"/>
    <property type="molecule type" value="Genomic_DNA"/>
</dbReference>
<name>A0A819KFH6_9BILA</name>
<dbReference type="Proteomes" id="UP000663836">
    <property type="component" value="Unassembled WGS sequence"/>
</dbReference>
<reference evidence="2" key="1">
    <citation type="submission" date="2021-02" db="EMBL/GenBank/DDBJ databases">
        <authorList>
            <person name="Nowell W R."/>
        </authorList>
    </citation>
    <scope>NUCLEOTIDE SEQUENCE</scope>
</reference>
<evidence type="ECO:0000313" key="3">
    <source>
        <dbReference type="Proteomes" id="UP000663836"/>
    </source>
</evidence>
<organism evidence="2 3">
    <name type="scientific">Rotaria sordida</name>
    <dbReference type="NCBI Taxonomy" id="392033"/>
    <lineage>
        <taxon>Eukaryota</taxon>
        <taxon>Metazoa</taxon>
        <taxon>Spiralia</taxon>
        <taxon>Gnathifera</taxon>
        <taxon>Rotifera</taxon>
        <taxon>Eurotatoria</taxon>
        <taxon>Bdelloidea</taxon>
        <taxon>Philodinida</taxon>
        <taxon>Philodinidae</taxon>
        <taxon>Rotaria</taxon>
    </lineage>
</organism>
<accession>A0A819KFH6</accession>
<feature type="region of interest" description="Disordered" evidence="1">
    <location>
        <begin position="1"/>
        <end position="21"/>
    </location>
</feature>